<sequence>MTTTAFIGLGAMGYPMAAHLSRHAAEHGGAALVWNRTASKAHKHAAEHGSRVASLSELAQADVILSCLPTSASVDEMIGRLEGQLRPGTLWIDCTSGHPDAARTQRTRLAAHGVRFLDAPVSGGTSGAQQGTLTVMLGGPADEVEEARAALPFAAKVVHVGNTGAGFAVKAINNVLLAVNLWAAGEGLAALAGLGVNVSAALDVINTSSGRSNATENLIPQRVVTRQFPVTFTLGLLAKDIGIALDVVHAAKGSAPVLAQTGALYDAAARNVGTDVDHTAALQFVERMNAREIR</sequence>
<dbReference type="PANTHER" id="PTHR43060:SF15">
    <property type="entry name" value="3-HYDROXYISOBUTYRATE DEHYDROGENASE-LIKE 1, MITOCHONDRIAL-RELATED"/>
    <property type="match status" value="1"/>
</dbReference>
<feature type="domain" description="3-hydroxyisobutyrate dehydrogenase-like NAD-binding" evidence="6">
    <location>
        <begin position="164"/>
        <end position="284"/>
    </location>
</feature>
<dbReference type="InterPro" id="IPR008927">
    <property type="entry name" value="6-PGluconate_DH-like_C_sf"/>
</dbReference>
<dbReference type="InterPro" id="IPR006115">
    <property type="entry name" value="6PGDH_NADP-bd"/>
</dbReference>
<organism evidence="7 8">
    <name type="scientific">Deinococcus ficus</name>
    <dbReference type="NCBI Taxonomy" id="317577"/>
    <lineage>
        <taxon>Bacteria</taxon>
        <taxon>Thermotogati</taxon>
        <taxon>Deinococcota</taxon>
        <taxon>Deinococci</taxon>
        <taxon>Deinococcales</taxon>
        <taxon>Deinococcaceae</taxon>
        <taxon>Deinococcus</taxon>
    </lineage>
</organism>
<evidence type="ECO:0000256" key="2">
    <source>
        <dbReference type="ARBA" id="ARBA00023002"/>
    </source>
</evidence>
<dbReference type="GO" id="GO:0016054">
    <property type="term" value="P:organic acid catabolic process"/>
    <property type="evidence" value="ECO:0007669"/>
    <property type="project" value="UniProtKB-ARBA"/>
</dbReference>
<feature type="active site" evidence="4">
    <location>
        <position position="170"/>
    </location>
</feature>
<keyword evidence="3" id="KW-0520">NAD</keyword>
<keyword evidence="2" id="KW-0560">Oxidoreductase</keyword>
<dbReference type="RefSeq" id="WP_027461582.1">
    <property type="nucleotide sequence ID" value="NZ_CP021081.1"/>
</dbReference>
<keyword evidence="8" id="KW-1185">Reference proteome</keyword>
<dbReference type="Gene3D" id="1.10.1040.10">
    <property type="entry name" value="N-(1-d-carboxylethyl)-l-norvaline Dehydrogenase, domain 2"/>
    <property type="match status" value="1"/>
</dbReference>
<dbReference type="InterPro" id="IPR015815">
    <property type="entry name" value="HIBADH-related"/>
</dbReference>
<accession>A0A221SVY8</accession>
<evidence type="ECO:0000256" key="3">
    <source>
        <dbReference type="ARBA" id="ARBA00023027"/>
    </source>
</evidence>
<dbReference type="InterPro" id="IPR013328">
    <property type="entry name" value="6PGD_dom2"/>
</dbReference>
<dbReference type="Gene3D" id="3.40.50.720">
    <property type="entry name" value="NAD(P)-binding Rossmann-like Domain"/>
    <property type="match status" value="1"/>
</dbReference>
<dbReference type="Pfam" id="PF03446">
    <property type="entry name" value="NAD_binding_2"/>
    <property type="match status" value="1"/>
</dbReference>
<evidence type="ECO:0000259" key="6">
    <source>
        <dbReference type="Pfam" id="PF14833"/>
    </source>
</evidence>
<dbReference type="KEGG" id="dfc:DFI_07200"/>
<dbReference type="InterPro" id="IPR029154">
    <property type="entry name" value="HIBADH-like_NADP-bd"/>
</dbReference>
<dbReference type="InterPro" id="IPR002204">
    <property type="entry name" value="3-OH-isobutyrate_DH-rel_CS"/>
</dbReference>
<gene>
    <name evidence="7" type="ORF">DFI_07200</name>
</gene>
<dbReference type="GO" id="GO:0016491">
    <property type="term" value="F:oxidoreductase activity"/>
    <property type="evidence" value="ECO:0007669"/>
    <property type="project" value="UniProtKB-KW"/>
</dbReference>
<dbReference type="Pfam" id="PF14833">
    <property type="entry name" value="NAD_binding_11"/>
    <property type="match status" value="1"/>
</dbReference>
<evidence type="ECO:0000256" key="4">
    <source>
        <dbReference type="PIRSR" id="PIRSR000103-1"/>
    </source>
</evidence>
<evidence type="ECO:0000313" key="8">
    <source>
        <dbReference type="Proteomes" id="UP000259030"/>
    </source>
</evidence>
<feature type="domain" description="6-phosphogluconate dehydrogenase NADP-binding" evidence="5">
    <location>
        <begin position="5"/>
        <end position="161"/>
    </location>
</feature>
<dbReference type="GO" id="GO:0051287">
    <property type="term" value="F:NAD binding"/>
    <property type="evidence" value="ECO:0007669"/>
    <property type="project" value="InterPro"/>
</dbReference>
<protein>
    <submittedName>
        <fullName evidence="7">3-hydroxyisobutyrate dehydrogenase</fullName>
    </submittedName>
</protein>
<dbReference type="EMBL" id="CP021081">
    <property type="protein sequence ID" value="ASN80819.1"/>
    <property type="molecule type" value="Genomic_DNA"/>
</dbReference>
<evidence type="ECO:0000259" key="5">
    <source>
        <dbReference type="Pfam" id="PF03446"/>
    </source>
</evidence>
<reference evidence="7 8" key="1">
    <citation type="submission" date="2017-05" db="EMBL/GenBank/DDBJ databases">
        <title>The complete genome sequence of Deinococcus ficus isolated from the rhizosphere of the Ficus religiosa L. in Taiwan.</title>
        <authorList>
            <person name="Wu K.-M."/>
            <person name="Liao T.-L."/>
            <person name="Liu Y.-M."/>
            <person name="Young C.-C."/>
            <person name="Tsai S.-F."/>
        </authorList>
    </citation>
    <scope>NUCLEOTIDE SEQUENCE [LARGE SCALE GENOMIC DNA]</scope>
    <source>
        <strain evidence="7 8">CC-FR2-10</strain>
    </source>
</reference>
<dbReference type="PANTHER" id="PTHR43060">
    <property type="entry name" value="3-HYDROXYISOBUTYRATE DEHYDROGENASE-LIKE 1, MITOCHONDRIAL-RELATED"/>
    <property type="match status" value="1"/>
</dbReference>
<dbReference type="SUPFAM" id="SSF51735">
    <property type="entry name" value="NAD(P)-binding Rossmann-fold domains"/>
    <property type="match status" value="1"/>
</dbReference>
<dbReference type="PIRSF" id="PIRSF000103">
    <property type="entry name" value="HIBADH"/>
    <property type="match status" value="1"/>
</dbReference>
<dbReference type="SUPFAM" id="SSF48179">
    <property type="entry name" value="6-phosphogluconate dehydrogenase C-terminal domain-like"/>
    <property type="match status" value="1"/>
</dbReference>
<evidence type="ECO:0000256" key="1">
    <source>
        <dbReference type="ARBA" id="ARBA00009080"/>
    </source>
</evidence>
<dbReference type="GO" id="GO:0050661">
    <property type="term" value="F:NADP binding"/>
    <property type="evidence" value="ECO:0007669"/>
    <property type="project" value="InterPro"/>
</dbReference>
<dbReference type="InterPro" id="IPR036291">
    <property type="entry name" value="NAD(P)-bd_dom_sf"/>
</dbReference>
<dbReference type="AlphaFoldDB" id="A0A221SVY8"/>
<name>A0A221SVY8_9DEIO</name>
<dbReference type="STRING" id="317577.GCA_000419625_02478"/>
<comment type="similarity">
    <text evidence="1">Belongs to the HIBADH-related family.</text>
</comment>
<evidence type="ECO:0000313" key="7">
    <source>
        <dbReference type="EMBL" id="ASN80819.1"/>
    </source>
</evidence>
<dbReference type="PROSITE" id="PS00895">
    <property type="entry name" value="3_HYDROXYISOBUT_DH"/>
    <property type="match status" value="1"/>
</dbReference>
<proteinExistence type="inferred from homology"/>
<dbReference type="Proteomes" id="UP000259030">
    <property type="component" value="Chromosome"/>
</dbReference>